<dbReference type="RefSeq" id="WP_377583247.1">
    <property type="nucleotide sequence ID" value="NZ_JBHTKA010000008.1"/>
</dbReference>
<evidence type="ECO:0000259" key="1">
    <source>
        <dbReference type="Pfam" id="PF00571"/>
    </source>
</evidence>
<evidence type="ECO:0000313" key="2">
    <source>
        <dbReference type="EMBL" id="MFD1002289.1"/>
    </source>
</evidence>
<dbReference type="InterPro" id="IPR000644">
    <property type="entry name" value="CBS_dom"/>
</dbReference>
<protein>
    <submittedName>
        <fullName evidence="2">CBS domain-containing protein</fullName>
    </submittedName>
</protein>
<dbReference type="Pfam" id="PF00571">
    <property type="entry name" value="CBS"/>
    <property type="match status" value="1"/>
</dbReference>
<gene>
    <name evidence="2" type="ORF">ACFQ21_23390</name>
</gene>
<keyword evidence="3" id="KW-1185">Reference proteome</keyword>
<dbReference type="EMBL" id="JBHTKA010000008">
    <property type="protein sequence ID" value="MFD1002289.1"/>
    <property type="molecule type" value="Genomic_DNA"/>
</dbReference>
<accession>A0ABW3K7Q6</accession>
<evidence type="ECO:0000313" key="3">
    <source>
        <dbReference type="Proteomes" id="UP001597112"/>
    </source>
</evidence>
<proteinExistence type="predicted"/>
<feature type="domain" description="CBS" evidence="1">
    <location>
        <begin position="18"/>
        <end position="45"/>
    </location>
</feature>
<organism evidence="2 3">
    <name type="scientific">Ohtaekwangia kribbensis</name>
    <dbReference type="NCBI Taxonomy" id="688913"/>
    <lineage>
        <taxon>Bacteria</taxon>
        <taxon>Pseudomonadati</taxon>
        <taxon>Bacteroidota</taxon>
        <taxon>Cytophagia</taxon>
        <taxon>Cytophagales</taxon>
        <taxon>Fulvivirgaceae</taxon>
        <taxon>Ohtaekwangia</taxon>
    </lineage>
</organism>
<comment type="caution">
    <text evidence="2">The sequence shown here is derived from an EMBL/GenBank/DDBJ whole genome shotgun (WGS) entry which is preliminary data.</text>
</comment>
<dbReference type="Gene3D" id="3.10.580.10">
    <property type="entry name" value="CBS-domain"/>
    <property type="match status" value="1"/>
</dbReference>
<reference evidence="3" key="1">
    <citation type="journal article" date="2019" name="Int. J. Syst. Evol. Microbiol.">
        <title>The Global Catalogue of Microorganisms (GCM) 10K type strain sequencing project: providing services to taxonomists for standard genome sequencing and annotation.</title>
        <authorList>
            <consortium name="The Broad Institute Genomics Platform"/>
            <consortium name="The Broad Institute Genome Sequencing Center for Infectious Disease"/>
            <person name="Wu L."/>
            <person name="Ma J."/>
        </authorList>
    </citation>
    <scope>NUCLEOTIDE SEQUENCE [LARGE SCALE GENOMIC DNA]</scope>
    <source>
        <strain evidence="3">CCUG 58938</strain>
    </source>
</reference>
<dbReference type="SUPFAM" id="SSF54631">
    <property type="entry name" value="CBS-domain pair"/>
    <property type="match status" value="1"/>
</dbReference>
<name>A0ABW3K7Q6_9BACT</name>
<dbReference type="InterPro" id="IPR046342">
    <property type="entry name" value="CBS_dom_sf"/>
</dbReference>
<dbReference type="CDD" id="cd17783">
    <property type="entry name" value="CBS_pair_bac"/>
    <property type="match status" value="1"/>
</dbReference>
<dbReference type="Proteomes" id="UP001597112">
    <property type="component" value="Unassembled WGS sequence"/>
</dbReference>
<sequence>MIPPLKGSDDAHKAIVWMEEFRCNYLPVVDDGKLLGFISEEIILETNDIEKNVRDFNLTGQQCFVQLDTHFYDILKVAAEHKLQMVAVLNEDTTYFGVITVQDTLTSFAQTAAVQMPGGILVLSMNHIDYSLAEISRLIEENHAKILSSILKEDPLDPGKIRLTLKINQQDLSRVVATLERFGYKVIGRYQDTKPVVGEKDRIDMLLRYLDI</sequence>